<dbReference type="PANTHER" id="PTHR32039">
    <property type="entry name" value="MAGNESIUM-CHELATASE SUBUNIT CHLI"/>
    <property type="match status" value="1"/>
</dbReference>
<dbReference type="InterPro" id="IPR000523">
    <property type="entry name" value="Mg_chelatse_chII-like_cat_dom"/>
</dbReference>
<dbReference type="InterPro" id="IPR001208">
    <property type="entry name" value="MCM_dom"/>
</dbReference>
<dbReference type="Pfam" id="PF01078">
    <property type="entry name" value="Mg_chelatase"/>
    <property type="match status" value="1"/>
</dbReference>
<dbReference type="InterPro" id="IPR027417">
    <property type="entry name" value="P-loop_NTPase"/>
</dbReference>
<dbReference type="Pfam" id="PF13335">
    <property type="entry name" value="Mg_chelatase_C"/>
    <property type="match status" value="1"/>
</dbReference>
<evidence type="ECO:0000256" key="2">
    <source>
        <dbReference type="ARBA" id="ARBA00022741"/>
    </source>
</evidence>
<organism evidence="5 6">
    <name type="scientific">Reinekea marina</name>
    <dbReference type="NCBI Taxonomy" id="1310421"/>
    <lineage>
        <taxon>Bacteria</taxon>
        <taxon>Pseudomonadati</taxon>
        <taxon>Pseudomonadota</taxon>
        <taxon>Gammaproteobacteria</taxon>
        <taxon>Oceanospirillales</taxon>
        <taxon>Saccharospirillaceae</taxon>
        <taxon>Reinekea</taxon>
    </lineage>
</organism>
<dbReference type="EMBL" id="JBHRYN010000011">
    <property type="protein sequence ID" value="MFC3701729.1"/>
    <property type="molecule type" value="Genomic_DNA"/>
</dbReference>
<keyword evidence="6" id="KW-1185">Reference proteome</keyword>
<evidence type="ECO:0000313" key="5">
    <source>
        <dbReference type="EMBL" id="MFC3701729.1"/>
    </source>
</evidence>
<gene>
    <name evidence="5" type="ORF">ACFOND_08780</name>
</gene>
<comment type="caution">
    <text evidence="5">The sequence shown here is derived from an EMBL/GenBank/DDBJ whole genome shotgun (WGS) entry which is preliminary data.</text>
</comment>
<evidence type="ECO:0000256" key="3">
    <source>
        <dbReference type="ARBA" id="ARBA00022840"/>
    </source>
</evidence>
<evidence type="ECO:0000313" key="6">
    <source>
        <dbReference type="Proteomes" id="UP001595710"/>
    </source>
</evidence>
<dbReference type="NCBIfam" id="TIGR00368">
    <property type="entry name" value="YifB family Mg chelatase-like AAA ATPase"/>
    <property type="match status" value="1"/>
</dbReference>
<dbReference type="InterPro" id="IPR025158">
    <property type="entry name" value="Mg_chelat-rel_C"/>
</dbReference>
<dbReference type="SUPFAM" id="SSF52540">
    <property type="entry name" value="P-loop containing nucleoside triphosphate hydrolases"/>
    <property type="match status" value="1"/>
</dbReference>
<dbReference type="InterPro" id="IPR014721">
    <property type="entry name" value="Ribsml_uS5_D2-typ_fold_subgr"/>
</dbReference>
<evidence type="ECO:0000256" key="1">
    <source>
        <dbReference type="ARBA" id="ARBA00006354"/>
    </source>
</evidence>
<dbReference type="Pfam" id="PF13541">
    <property type="entry name" value="ChlI"/>
    <property type="match status" value="1"/>
</dbReference>
<name>A0ABV7WSA5_9GAMM</name>
<dbReference type="InterPro" id="IPR003593">
    <property type="entry name" value="AAA+_ATPase"/>
</dbReference>
<dbReference type="InterPro" id="IPR004482">
    <property type="entry name" value="Mg_chelat-rel"/>
</dbReference>
<dbReference type="PRINTS" id="PR01657">
    <property type="entry name" value="MCMFAMILY"/>
</dbReference>
<dbReference type="Gene3D" id="3.30.230.10">
    <property type="match status" value="1"/>
</dbReference>
<dbReference type="NCBIfam" id="NF007365">
    <property type="entry name" value="PRK09862.1"/>
    <property type="match status" value="1"/>
</dbReference>
<comment type="similarity">
    <text evidence="1">Belongs to the Mg-chelatase subunits D/I family. ComM subfamily.</text>
</comment>
<protein>
    <submittedName>
        <fullName evidence="5">YifB family Mg chelatase-like AAA ATPase</fullName>
    </submittedName>
</protein>
<feature type="domain" description="MCM C-terminal AAA(+) ATPase" evidence="4">
    <location>
        <begin position="286"/>
        <end position="381"/>
    </location>
</feature>
<dbReference type="PANTHER" id="PTHR32039:SF7">
    <property type="entry name" value="COMPETENCE PROTEIN COMM"/>
    <property type="match status" value="1"/>
</dbReference>
<accession>A0ABV7WSA5</accession>
<dbReference type="SUPFAM" id="SSF54211">
    <property type="entry name" value="Ribosomal protein S5 domain 2-like"/>
    <property type="match status" value="1"/>
</dbReference>
<reference evidence="6" key="1">
    <citation type="journal article" date="2019" name="Int. J. Syst. Evol. Microbiol.">
        <title>The Global Catalogue of Microorganisms (GCM) 10K type strain sequencing project: providing services to taxonomists for standard genome sequencing and annotation.</title>
        <authorList>
            <consortium name="The Broad Institute Genomics Platform"/>
            <consortium name="The Broad Institute Genome Sequencing Center for Infectious Disease"/>
            <person name="Wu L."/>
            <person name="Ma J."/>
        </authorList>
    </citation>
    <scope>NUCLEOTIDE SEQUENCE [LARGE SCALE GENOMIC DNA]</scope>
    <source>
        <strain evidence="6">CECT 8288</strain>
    </source>
</reference>
<dbReference type="Proteomes" id="UP001595710">
    <property type="component" value="Unassembled WGS sequence"/>
</dbReference>
<dbReference type="SMART" id="SM00382">
    <property type="entry name" value="AAA"/>
    <property type="match status" value="1"/>
</dbReference>
<keyword evidence="2" id="KW-0547">Nucleotide-binding</keyword>
<keyword evidence="3" id="KW-0067">ATP-binding</keyword>
<dbReference type="Gene3D" id="3.40.50.300">
    <property type="entry name" value="P-loop containing nucleotide triphosphate hydrolases"/>
    <property type="match status" value="1"/>
</dbReference>
<proteinExistence type="inferred from homology"/>
<evidence type="ECO:0000259" key="4">
    <source>
        <dbReference type="PROSITE" id="PS50051"/>
    </source>
</evidence>
<dbReference type="InterPro" id="IPR020568">
    <property type="entry name" value="Ribosomal_Su5_D2-typ_SF"/>
</dbReference>
<dbReference type="PROSITE" id="PS50051">
    <property type="entry name" value="MCM_2"/>
    <property type="match status" value="1"/>
</dbReference>
<dbReference type="InterPro" id="IPR045006">
    <property type="entry name" value="CHLI-like"/>
</dbReference>
<sequence>MTLAVTYSRAHVGMEAPLVTIEVHISGGLPAFSIVGLAETAVREAKERVRSAILNSQFDFPNGRITVNMAPADLPKQGGQFDLAIALGILAASEQIAIETLNTYEWLGELSLSGHLSNGPGALPAAMACHKAGRALVCTTQNAQEAVLVKEANVYGASHLLEVCRMLKDADFTLSTPTASVEPNAQHYPCMSDVKGQTSARRALEIAAAGKHNLLLFGPPGTGKTLLASRLPGLLPSMTDSQALEVAAVQSVAGLPLTWQQRPFRSPHHSASAAALIGGGSIPKPGEVTLAHQGVLFLDELPEFPRHVLDVLREPLESHEVCISRAARQCTFPAGFQLVAAMNPTPGGYGADDPRSKRYSPDQIQRYISRLSGPFLDRIDLHIEVPTLPKELLLTDQPAESSKDIRVRVEQAWQAQLSRQGCSNSELSGKQLESICKVSAAEKALLDNAIDRLGLSARAYHRILKVARTVADLKNQPLIDKPAIIEALNCRQLEKLLGKW</sequence>
<dbReference type="RefSeq" id="WP_290279974.1">
    <property type="nucleotide sequence ID" value="NZ_JAUFQI010000001.1"/>
</dbReference>